<evidence type="ECO:0000313" key="2">
    <source>
        <dbReference type="Proteomes" id="UP000238322"/>
    </source>
</evidence>
<dbReference type="EMBL" id="PUHY01000012">
    <property type="protein sequence ID" value="PQO32668.1"/>
    <property type="molecule type" value="Genomic_DNA"/>
</dbReference>
<accession>A0A2S8FKG1</accession>
<dbReference type="Proteomes" id="UP000238322">
    <property type="component" value="Unassembled WGS sequence"/>
</dbReference>
<protein>
    <submittedName>
        <fullName evidence="1">Uncharacterized protein</fullName>
    </submittedName>
</protein>
<comment type="caution">
    <text evidence="1">The sequence shown here is derived from an EMBL/GenBank/DDBJ whole genome shotgun (WGS) entry which is preliminary data.</text>
</comment>
<dbReference type="RefSeq" id="WP_105331680.1">
    <property type="nucleotide sequence ID" value="NZ_PUHY01000012.1"/>
</dbReference>
<proteinExistence type="predicted"/>
<evidence type="ECO:0000313" key="1">
    <source>
        <dbReference type="EMBL" id="PQO32668.1"/>
    </source>
</evidence>
<dbReference type="OrthoDB" id="333441at2"/>
<reference evidence="1 2" key="1">
    <citation type="submission" date="2018-02" db="EMBL/GenBank/DDBJ databases">
        <title>Comparative genomes isolates from brazilian mangrove.</title>
        <authorList>
            <person name="Araujo J.E."/>
            <person name="Taketani R.G."/>
            <person name="Silva M.C.P."/>
            <person name="Loureco M.V."/>
            <person name="Andreote F.D."/>
        </authorList>
    </citation>
    <scope>NUCLEOTIDE SEQUENCE [LARGE SCALE GENOMIC DNA]</scope>
    <source>
        <strain evidence="1 2">Hex-1 MGV</strain>
    </source>
</reference>
<name>A0A2S8FKG1_9BACT</name>
<organism evidence="1 2">
    <name type="scientific">Blastopirellula marina</name>
    <dbReference type="NCBI Taxonomy" id="124"/>
    <lineage>
        <taxon>Bacteria</taxon>
        <taxon>Pseudomonadati</taxon>
        <taxon>Planctomycetota</taxon>
        <taxon>Planctomycetia</taxon>
        <taxon>Pirellulales</taxon>
        <taxon>Pirellulaceae</taxon>
        <taxon>Blastopirellula</taxon>
    </lineage>
</organism>
<gene>
    <name evidence="1" type="ORF">C5Y83_20935</name>
</gene>
<sequence>MCQFNTATMAPGGNGELVRHLARQSRLKWEPLGNAFIVNQLERGETYFFTTWGMCDCGSEVGRASREAAPDDELGDRSRDIKKFRKLGWSETKIQRWIDQQKQDRVRKKGEWEARHATTGEELDRWIAFAKRVIEQDAARWIGVMHHFYHHGIDSAKVDITRRWIKIDDLTPACLQQLEANVLLACARKV</sequence>
<dbReference type="AlphaFoldDB" id="A0A2S8FKG1"/>